<organism evidence="1">
    <name type="scientific">Staphylothermus marinus</name>
    <dbReference type="NCBI Taxonomy" id="2280"/>
    <lineage>
        <taxon>Archaea</taxon>
        <taxon>Thermoproteota</taxon>
        <taxon>Thermoprotei</taxon>
        <taxon>Desulfurococcales</taxon>
        <taxon>Desulfurococcaceae</taxon>
        <taxon>Staphylothermus</taxon>
    </lineage>
</organism>
<proteinExistence type="predicted"/>
<name>A0A7J3PKZ5_STAMA</name>
<evidence type="ECO:0000313" key="1">
    <source>
        <dbReference type="EMBL" id="HGU65021.1"/>
    </source>
</evidence>
<sequence>MIGNVFFPWDVLNTNAYSSMPNTVPCCSYEYSTIRIAHGVKLLSSTYTCSTLLSSRLTSSSDLAVSIIP</sequence>
<dbReference type="EMBL" id="DTAN01000087">
    <property type="protein sequence ID" value="HGU65021.1"/>
    <property type="molecule type" value="Genomic_DNA"/>
</dbReference>
<protein>
    <submittedName>
        <fullName evidence="1">Uncharacterized protein</fullName>
    </submittedName>
</protein>
<gene>
    <name evidence="1" type="ORF">ENT92_02235</name>
</gene>
<comment type="caution">
    <text evidence="1">The sequence shown here is derived from an EMBL/GenBank/DDBJ whole genome shotgun (WGS) entry which is preliminary data.</text>
</comment>
<accession>A0A7J3PKZ5</accession>
<reference evidence="1" key="1">
    <citation type="journal article" date="2020" name="mSystems">
        <title>Genome- and Community-Level Interaction Insights into Carbon Utilization and Element Cycling Functions of Hydrothermarchaeota in Hydrothermal Sediment.</title>
        <authorList>
            <person name="Zhou Z."/>
            <person name="Liu Y."/>
            <person name="Xu W."/>
            <person name="Pan J."/>
            <person name="Luo Z.H."/>
            <person name="Li M."/>
        </authorList>
    </citation>
    <scope>NUCLEOTIDE SEQUENCE [LARGE SCALE GENOMIC DNA]</scope>
    <source>
        <strain evidence="1">SpSt-622</strain>
    </source>
</reference>
<dbReference type="AlphaFoldDB" id="A0A7J3PKZ5"/>